<gene>
    <name evidence="2" type="ORF">J2Z65_000670</name>
</gene>
<dbReference type="Proteomes" id="UP001519344">
    <property type="component" value="Unassembled WGS sequence"/>
</dbReference>
<evidence type="ECO:0000256" key="1">
    <source>
        <dbReference type="SAM" id="Phobius"/>
    </source>
</evidence>
<evidence type="ECO:0000313" key="2">
    <source>
        <dbReference type="EMBL" id="MBP1961476.1"/>
    </source>
</evidence>
<keyword evidence="1" id="KW-1133">Transmembrane helix</keyword>
<feature type="transmembrane region" description="Helical" evidence="1">
    <location>
        <begin position="21"/>
        <end position="42"/>
    </location>
</feature>
<organism evidence="2 3">
    <name type="scientific">Paenibacillus aceris</name>
    <dbReference type="NCBI Taxonomy" id="869555"/>
    <lineage>
        <taxon>Bacteria</taxon>
        <taxon>Bacillati</taxon>
        <taxon>Bacillota</taxon>
        <taxon>Bacilli</taxon>
        <taxon>Bacillales</taxon>
        <taxon>Paenibacillaceae</taxon>
        <taxon>Paenibacillus</taxon>
    </lineage>
</organism>
<sequence>MCSSEHRCLLNSKRPSDHQQVISLTVFLVMVGIMNRASTLMMNLDDIALFVEIDLQLAELERS</sequence>
<protein>
    <submittedName>
        <fullName evidence="2">Uncharacterized protein</fullName>
    </submittedName>
</protein>
<reference evidence="2 3" key="1">
    <citation type="submission" date="2021-03" db="EMBL/GenBank/DDBJ databases">
        <title>Genomic Encyclopedia of Type Strains, Phase IV (KMG-IV): sequencing the most valuable type-strain genomes for metagenomic binning, comparative biology and taxonomic classification.</title>
        <authorList>
            <person name="Goeker M."/>
        </authorList>
    </citation>
    <scope>NUCLEOTIDE SEQUENCE [LARGE SCALE GENOMIC DNA]</scope>
    <source>
        <strain evidence="2 3">DSM 24950</strain>
    </source>
</reference>
<accession>A0ABS4HT99</accession>
<name>A0ABS4HT99_9BACL</name>
<proteinExistence type="predicted"/>
<keyword evidence="3" id="KW-1185">Reference proteome</keyword>
<keyword evidence="1" id="KW-0472">Membrane</keyword>
<dbReference type="EMBL" id="JAGGKV010000001">
    <property type="protein sequence ID" value="MBP1961476.1"/>
    <property type="molecule type" value="Genomic_DNA"/>
</dbReference>
<keyword evidence="1" id="KW-0812">Transmembrane</keyword>
<comment type="caution">
    <text evidence="2">The sequence shown here is derived from an EMBL/GenBank/DDBJ whole genome shotgun (WGS) entry which is preliminary data.</text>
</comment>
<evidence type="ECO:0000313" key="3">
    <source>
        <dbReference type="Proteomes" id="UP001519344"/>
    </source>
</evidence>